<organism evidence="1 2">
    <name type="scientific">Desulfovibrio litoralis DSM 11393</name>
    <dbReference type="NCBI Taxonomy" id="1121455"/>
    <lineage>
        <taxon>Bacteria</taxon>
        <taxon>Pseudomonadati</taxon>
        <taxon>Thermodesulfobacteriota</taxon>
        <taxon>Desulfovibrionia</taxon>
        <taxon>Desulfovibrionales</taxon>
        <taxon>Desulfovibrionaceae</taxon>
        <taxon>Desulfovibrio</taxon>
    </lineage>
</organism>
<sequence>MNQQKNTNPKKTNNLCLRCGTCCLKGGPALHQADYILIKNAQIKRSHLFSILKGELAYMPNLESDSSSNSLLCLTEQELIKIKPNPQKTLQYPWACMFLTQEKQSKTTGCKLHPNHPEECKLLFCQNTKQILKAYQINRLTRAELSTPDEQALQAAHSSGTNWTQLGTELATYFINQQNNFIEINKLPKKMVKELEESANFDNAFRSIVVERKVLKQDELDFHFGRNITSILKQFGIYL</sequence>
<evidence type="ECO:0000313" key="1">
    <source>
        <dbReference type="EMBL" id="SHN59109.1"/>
    </source>
</evidence>
<dbReference type="AlphaFoldDB" id="A0A1M7SKV3"/>
<dbReference type="EMBL" id="FRDI01000004">
    <property type="protein sequence ID" value="SHN59109.1"/>
    <property type="molecule type" value="Genomic_DNA"/>
</dbReference>
<dbReference type="STRING" id="1121455.SAMN02745728_00968"/>
<proteinExistence type="predicted"/>
<dbReference type="Proteomes" id="UP000186469">
    <property type="component" value="Unassembled WGS sequence"/>
</dbReference>
<dbReference type="RefSeq" id="WP_072696674.1">
    <property type="nucleotide sequence ID" value="NZ_FRDI01000004.1"/>
</dbReference>
<keyword evidence="2" id="KW-1185">Reference proteome</keyword>
<reference evidence="1 2" key="1">
    <citation type="submission" date="2016-12" db="EMBL/GenBank/DDBJ databases">
        <authorList>
            <person name="Song W.-J."/>
            <person name="Kurnit D.M."/>
        </authorList>
    </citation>
    <scope>NUCLEOTIDE SEQUENCE [LARGE SCALE GENOMIC DNA]</scope>
    <source>
        <strain evidence="1 2">DSM 11393</strain>
    </source>
</reference>
<accession>A0A1M7SKV3</accession>
<evidence type="ECO:0000313" key="2">
    <source>
        <dbReference type="Proteomes" id="UP000186469"/>
    </source>
</evidence>
<name>A0A1M7SKV3_9BACT</name>
<protein>
    <recommendedName>
        <fullName evidence="3">Zinc-or iron-chelating domain-containing protein</fullName>
    </recommendedName>
</protein>
<dbReference type="OrthoDB" id="9780934at2"/>
<gene>
    <name evidence="1" type="ORF">SAMN02745728_00968</name>
</gene>
<evidence type="ECO:0008006" key="3">
    <source>
        <dbReference type="Google" id="ProtNLM"/>
    </source>
</evidence>